<dbReference type="PANTHER" id="PTHR33055:SF3">
    <property type="entry name" value="PUTATIVE TRANSPOSASE FOR IS117-RELATED"/>
    <property type="match status" value="1"/>
</dbReference>
<dbReference type="Pfam" id="PF02371">
    <property type="entry name" value="Transposase_20"/>
    <property type="match status" value="1"/>
</dbReference>
<evidence type="ECO:0000313" key="3">
    <source>
        <dbReference type="EMBL" id="PRQ08972.1"/>
    </source>
</evidence>
<evidence type="ECO:0000259" key="2">
    <source>
        <dbReference type="Pfam" id="PF02371"/>
    </source>
</evidence>
<feature type="domain" description="Transposase IS116/IS110/IS902 C-terminal" evidence="2">
    <location>
        <begin position="2"/>
        <end position="60"/>
    </location>
</feature>
<organism evidence="3 4">
    <name type="scientific">Enhygromyxa salina</name>
    <dbReference type="NCBI Taxonomy" id="215803"/>
    <lineage>
        <taxon>Bacteria</taxon>
        <taxon>Pseudomonadati</taxon>
        <taxon>Myxococcota</taxon>
        <taxon>Polyangia</taxon>
        <taxon>Nannocystales</taxon>
        <taxon>Nannocystaceae</taxon>
        <taxon>Enhygromyxa</taxon>
    </lineage>
</organism>
<proteinExistence type="predicted"/>
<dbReference type="InterPro" id="IPR003346">
    <property type="entry name" value="Transposase_20"/>
</dbReference>
<feature type="region of interest" description="Disordered" evidence="1">
    <location>
        <begin position="128"/>
        <end position="165"/>
    </location>
</feature>
<name>A0A2S9YVA5_9BACT</name>
<feature type="compositionally biased region" description="Polar residues" evidence="1">
    <location>
        <begin position="128"/>
        <end position="138"/>
    </location>
</feature>
<protein>
    <submittedName>
        <fullName evidence="3">Transposase IS116/IS110/IS902 family protein</fullName>
    </submittedName>
</protein>
<evidence type="ECO:0000256" key="1">
    <source>
        <dbReference type="SAM" id="MobiDB-lite"/>
    </source>
</evidence>
<gene>
    <name evidence="3" type="ORF">ENSA7_13710</name>
</gene>
<accession>A0A2S9YVA5</accession>
<dbReference type="GO" id="GO:0003677">
    <property type="term" value="F:DNA binding"/>
    <property type="evidence" value="ECO:0007669"/>
    <property type="project" value="InterPro"/>
</dbReference>
<evidence type="ECO:0000313" key="4">
    <source>
        <dbReference type="Proteomes" id="UP000238823"/>
    </source>
</evidence>
<sequence length="165" mass="18312">MVLVTELHGFERFESAPQLMAYLGLTPSEYSSGGSRKQGSITKAGNSHVRRILVEAAWNYRHPPRVGAGLTKRRVGQSPATIETADKAMRRLHKRWTSMSWRKMPGQKIAVAGARELVGFVWAALSRTPTPSELSSSQTKNRKPAKKATKKRESQTKRRKSAVAA</sequence>
<reference evidence="3 4" key="1">
    <citation type="submission" date="2018-03" db="EMBL/GenBank/DDBJ databases">
        <title>Draft Genome Sequences of the Obligatory Marine Myxobacteria Enhygromyxa salina SWB007.</title>
        <authorList>
            <person name="Poehlein A."/>
            <person name="Moghaddam J.A."/>
            <person name="Harms H."/>
            <person name="Alanjari M."/>
            <person name="Koenig G.M."/>
            <person name="Daniel R."/>
            <person name="Schaeberle T.F."/>
        </authorList>
    </citation>
    <scope>NUCLEOTIDE SEQUENCE [LARGE SCALE GENOMIC DNA]</scope>
    <source>
        <strain evidence="3 4">SWB007</strain>
    </source>
</reference>
<dbReference type="EMBL" id="PVNL01000032">
    <property type="protein sequence ID" value="PRQ08972.1"/>
    <property type="molecule type" value="Genomic_DNA"/>
</dbReference>
<dbReference type="InterPro" id="IPR047650">
    <property type="entry name" value="Transpos_IS110"/>
</dbReference>
<dbReference type="AlphaFoldDB" id="A0A2S9YVA5"/>
<dbReference type="Proteomes" id="UP000238823">
    <property type="component" value="Unassembled WGS sequence"/>
</dbReference>
<comment type="caution">
    <text evidence="3">The sequence shown here is derived from an EMBL/GenBank/DDBJ whole genome shotgun (WGS) entry which is preliminary data.</text>
</comment>
<dbReference type="PANTHER" id="PTHR33055">
    <property type="entry name" value="TRANSPOSASE FOR INSERTION SEQUENCE ELEMENT IS1111A"/>
    <property type="match status" value="1"/>
</dbReference>
<dbReference type="GO" id="GO:0004803">
    <property type="term" value="F:transposase activity"/>
    <property type="evidence" value="ECO:0007669"/>
    <property type="project" value="InterPro"/>
</dbReference>
<feature type="compositionally biased region" description="Basic residues" evidence="1">
    <location>
        <begin position="140"/>
        <end position="150"/>
    </location>
</feature>
<dbReference type="GO" id="GO:0006313">
    <property type="term" value="P:DNA transposition"/>
    <property type="evidence" value="ECO:0007669"/>
    <property type="project" value="InterPro"/>
</dbReference>